<evidence type="ECO:0000313" key="2">
    <source>
        <dbReference type="EMBL" id="KAI5342093.1"/>
    </source>
</evidence>
<dbReference type="EMBL" id="JAJFAZ020000002">
    <property type="protein sequence ID" value="KAI5342093.1"/>
    <property type="molecule type" value="Genomic_DNA"/>
</dbReference>
<comment type="caution">
    <text evidence="2">The sequence shown here is derived from an EMBL/GenBank/DDBJ whole genome shotgun (WGS) entry which is preliminary data.</text>
</comment>
<accession>A0AAD4WEN6</accession>
<dbReference type="Proteomes" id="UP001054821">
    <property type="component" value="Chromosome 2"/>
</dbReference>
<organism evidence="2 3">
    <name type="scientific">Prunus dulcis</name>
    <name type="common">Almond</name>
    <name type="synonym">Amygdalus dulcis</name>
    <dbReference type="NCBI Taxonomy" id="3755"/>
    <lineage>
        <taxon>Eukaryota</taxon>
        <taxon>Viridiplantae</taxon>
        <taxon>Streptophyta</taxon>
        <taxon>Embryophyta</taxon>
        <taxon>Tracheophyta</taxon>
        <taxon>Spermatophyta</taxon>
        <taxon>Magnoliopsida</taxon>
        <taxon>eudicotyledons</taxon>
        <taxon>Gunneridae</taxon>
        <taxon>Pentapetalae</taxon>
        <taxon>rosids</taxon>
        <taxon>fabids</taxon>
        <taxon>Rosales</taxon>
        <taxon>Rosaceae</taxon>
        <taxon>Amygdaloideae</taxon>
        <taxon>Amygdaleae</taxon>
        <taxon>Prunus</taxon>
    </lineage>
</organism>
<dbReference type="PANTHER" id="PTHR33054">
    <property type="entry name" value="CCHC-TYPE DOMAIN-CONTAINING PROTEIN"/>
    <property type="match status" value="1"/>
</dbReference>
<dbReference type="InterPro" id="IPR056648">
    <property type="entry name" value="DUF7746"/>
</dbReference>
<dbReference type="PANTHER" id="PTHR33054:SF9">
    <property type="entry name" value="CCHC-TYPE DOMAIN-CONTAINING PROTEIN"/>
    <property type="match status" value="1"/>
</dbReference>
<evidence type="ECO:0000259" key="1">
    <source>
        <dbReference type="Pfam" id="PF24925"/>
    </source>
</evidence>
<dbReference type="Pfam" id="PF24925">
    <property type="entry name" value="DUF7746"/>
    <property type="match status" value="1"/>
</dbReference>
<name>A0AAD4WEN6_PRUDU</name>
<keyword evidence="3" id="KW-1185">Reference proteome</keyword>
<protein>
    <recommendedName>
        <fullName evidence="1">DUF7746 domain-containing protein</fullName>
    </recommendedName>
</protein>
<feature type="domain" description="DUF7746" evidence="1">
    <location>
        <begin position="1"/>
        <end position="52"/>
    </location>
</feature>
<gene>
    <name evidence="2" type="ORF">L3X38_009968</name>
</gene>
<sequence>MSMVANIYITNHSFRQYEIVPLLETGFTGTLRSWWDKHLTNESKQQIIHAVKLNEDSLQIFDEQIGQGIEDGVNTLLYTIVEHFIGTPRNTTTRIHNQLRNLRCPKLSDFRCSYIVPFVVIINYIIQASRKSSPVFAKTLHWRASLAIMSI</sequence>
<evidence type="ECO:0000313" key="3">
    <source>
        <dbReference type="Proteomes" id="UP001054821"/>
    </source>
</evidence>
<proteinExistence type="predicted"/>
<dbReference type="AlphaFoldDB" id="A0AAD4WEN6"/>
<reference evidence="2 3" key="1">
    <citation type="journal article" date="2022" name="G3 (Bethesda)">
        <title>Whole-genome sequence and methylome profiling of the almond [Prunus dulcis (Mill.) D.A. Webb] cultivar 'Nonpareil'.</title>
        <authorList>
            <person name="D'Amico-Willman K.M."/>
            <person name="Ouma W.Z."/>
            <person name="Meulia T."/>
            <person name="Sideli G.M."/>
            <person name="Gradziel T.M."/>
            <person name="Fresnedo-Ramirez J."/>
        </authorList>
    </citation>
    <scope>NUCLEOTIDE SEQUENCE [LARGE SCALE GENOMIC DNA]</scope>
    <source>
        <strain evidence="2">Clone GOH B32 T37-40</strain>
    </source>
</reference>